<dbReference type="GO" id="GO:0006412">
    <property type="term" value="P:translation"/>
    <property type="evidence" value="ECO:0007669"/>
    <property type="project" value="TreeGrafter"/>
</dbReference>
<dbReference type="STRING" id="224129.A0A1W4WPJ2"/>
<proteinExistence type="inferred from homology"/>
<dbReference type="FunCoup" id="A0A1W4WPJ2">
    <property type="interactions" value="37"/>
</dbReference>
<dbReference type="RefSeq" id="XP_018322387.1">
    <property type="nucleotide sequence ID" value="XM_018466885.1"/>
</dbReference>
<evidence type="ECO:0000256" key="7">
    <source>
        <dbReference type="SAM" id="MobiDB-lite"/>
    </source>
</evidence>
<evidence type="ECO:0000313" key="9">
    <source>
        <dbReference type="RefSeq" id="XP_018322387.1"/>
    </source>
</evidence>
<keyword evidence="8" id="KW-1185">Reference proteome</keyword>
<evidence type="ECO:0000256" key="2">
    <source>
        <dbReference type="ARBA" id="ARBA00010152"/>
    </source>
</evidence>
<feature type="region of interest" description="Disordered" evidence="7">
    <location>
        <begin position="124"/>
        <end position="159"/>
    </location>
</feature>
<keyword evidence="4 9" id="KW-0689">Ribosomal protein</keyword>
<feature type="compositionally biased region" description="Basic and acidic residues" evidence="7">
    <location>
        <begin position="124"/>
        <end position="149"/>
    </location>
</feature>
<accession>A0A1W4WPJ2</accession>
<keyword evidence="3" id="KW-0809">Transit peptide</keyword>
<dbReference type="OrthoDB" id="408933at2759"/>
<gene>
    <name evidence="9" type="primary">LOC108735079</name>
</gene>
<evidence type="ECO:0000256" key="5">
    <source>
        <dbReference type="ARBA" id="ARBA00023128"/>
    </source>
</evidence>
<dbReference type="Proteomes" id="UP000192223">
    <property type="component" value="Unplaced"/>
</dbReference>
<dbReference type="Pfam" id="PF09809">
    <property type="entry name" value="MRP-L27"/>
    <property type="match status" value="1"/>
</dbReference>
<evidence type="ECO:0000256" key="1">
    <source>
        <dbReference type="ARBA" id="ARBA00004173"/>
    </source>
</evidence>
<dbReference type="PANTHER" id="PTHR21338:SF0">
    <property type="entry name" value="LARGE RIBOSOMAL SUBUNIT PROTEIN ML41"/>
    <property type="match status" value="1"/>
</dbReference>
<dbReference type="AlphaFoldDB" id="A0A1W4WPJ2"/>
<reference evidence="9" key="1">
    <citation type="submission" date="2025-08" db="UniProtKB">
        <authorList>
            <consortium name="RefSeq"/>
        </authorList>
    </citation>
    <scope>IDENTIFICATION</scope>
    <source>
        <tissue evidence="9">Entire body</tissue>
    </source>
</reference>
<dbReference type="GO" id="GO:0005762">
    <property type="term" value="C:mitochondrial large ribosomal subunit"/>
    <property type="evidence" value="ECO:0007669"/>
    <property type="project" value="InterPro"/>
</dbReference>
<dbReference type="InterPro" id="IPR019189">
    <property type="entry name" value="Ribosomal_mL41"/>
</dbReference>
<dbReference type="GeneID" id="108735079"/>
<dbReference type="GO" id="GO:0003735">
    <property type="term" value="F:structural constituent of ribosome"/>
    <property type="evidence" value="ECO:0007669"/>
    <property type="project" value="InterPro"/>
</dbReference>
<dbReference type="InParanoid" id="A0A1W4WPJ2"/>
<dbReference type="PANTHER" id="PTHR21338">
    <property type="entry name" value="MITOCHONDRIAL RIBOSOMAL PROTEIN L41"/>
    <property type="match status" value="1"/>
</dbReference>
<sequence>MSFIKITITRGLSTTAVREGKRNFRKFPIYNKRGSRIFKEQQRTNPDPEVPVDKRGVRDTGYKLNGKFIKVPEMIPELIVPDLTDFKLKPYVSYRAPDIIQSEFTAEDLFNVVYAKKIIGDFKGGKLNEDGTPKEPSPEEKLTSEEATLKARQTGSDIF</sequence>
<dbReference type="KEGG" id="apln:108735079"/>
<evidence type="ECO:0000256" key="6">
    <source>
        <dbReference type="ARBA" id="ARBA00023274"/>
    </source>
</evidence>
<comment type="subcellular location">
    <subcellularLocation>
        <location evidence="1">Mitochondrion</location>
    </subcellularLocation>
</comment>
<keyword evidence="6" id="KW-0687">Ribonucleoprotein</keyword>
<evidence type="ECO:0000313" key="8">
    <source>
        <dbReference type="Proteomes" id="UP000192223"/>
    </source>
</evidence>
<evidence type="ECO:0000256" key="3">
    <source>
        <dbReference type="ARBA" id="ARBA00022946"/>
    </source>
</evidence>
<evidence type="ECO:0000256" key="4">
    <source>
        <dbReference type="ARBA" id="ARBA00022980"/>
    </source>
</evidence>
<organism evidence="8 9">
    <name type="scientific">Agrilus planipennis</name>
    <name type="common">Emerald ash borer</name>
    <name type="synonym">Agrilus marcopoli</name>
    <dbReference type="NCBI Taxonomy" id="224129"/>
    <lineage>
        <taxon>Eukaryota</taxon>
        <taxon>Metazoa</taxon>
        <taxon>Ecdysozoa</taxon>
        <taxon>Arthropoda</taxon>
        <taxon>Hexapoda</taxon>
        <taxon>Insecta</taxon>
        <taxon>Pterygota</taxon>
        <taxon>Neoptera</taxon>
        <taxon>Endopterygota</taxon>
        <taxon>Coleoptera</taxon>
        <taxon>Polyphaga</taxon>
        <taxon>Elateriformia</taxon>
        <taxon>Buprestoidea</taxon>
        <taxon>Buprestidae</taxon>
        <taxon>Agrilinae</taxon>
        <taxon>Agrilus</taxon>
    </lineage>
</organism>
<comment type="similarity">
    <text evidence="2">Belongs to the mitochondrion-specific ribosomal protein mL41 family.</text>
</comment>
<name>A0A1W4WPJ2_AGRPL</name>
<keyword evidence="5" id="KW-0496">Mitochondrion</keyword>
<protein>
    <submittedName>
        <fullName evidence="9">39S ribosomal protein L41, mitochondrial</fullName>
    </submittedName>
</protein>